<dbReference type="OrthoDB" id="582032at2"/>
<evidence type="ECO:0000256" key="5">
    <source>
        <dbReference type="ARBA" id="ARBA00023136"/>
    </source>
</evidence>
<feature type="transmembrane region" description="Helical" evidence="6">
    <location>
        <begin position="387"/>
        <end position="407"/>
    </location>
</feature>
<keyword evidence="4 6" id="KW-1133">Transmembrane helix</keyword>
<dbReference type="RefSeq" id="WP_119341747.1">
    <property type="nucleotide sequence ID" value="NZ_BJXL01000077.1"/>
</dbReference>
<feature type="transmembrane region" description="Helical" evidence="6">
    <location>
        <begin position="92"/>
        <end position="114"/>
    </location>
</feature>
<evidence type="ECO:0008006" key="9">
    <source>
        <dbReference type="Google" id="ProtNLM"/>
    </source>
</evidence>
<dbReference type="InterPro" id="IPR050833">
    <property type="entry name" value="Poly_Biosynth_Transport"/>
</dbReference>
<evidence type="ECO:0000256" key="1">
    <source>
        <dbReference type="ARBA" id="ARBA00004651"/>
    </source>
</evidence>
<dbReference type="EMBL" id="BJXL01000077">
    <property type="protein sequence ID" value="GEM84098.1"/>
    <property type="molecule type" value="Genomic_DNA"/>
</dbReference>
<dbReference type="Proteomes" id="UP000321197">
    <property type="component" value="Unassembled WGS sequence"/>
</dbReference>
<evidence type="ECO:0000256" key="6">
    <source>
        <dbReference type="SAM" id="Phobius"/>
    </source>
</evidence>
<feature type="transmembrane region" description="Helical" evidence="6">
    <location>
        <begin position="413"/>
        <end position="434"/>
    </location>
</feature>
<name>A0A511R3B8_9DEIN</name>
<evidence type="ECO:0000256" key="2">
    <source>
        <dbReference type="ARBA" id="ARBA00022475"/>
    </source>
</evidence>
<keyword evidence="2" id="KW-1003">Cell membrane</keyword>
<accession>A0A511R3B8</accession>
<proteinExistence type="predicted"/>
<dbReference type="AlphaFoldDB" id="A0A511R3B8"/>
<dbReference type="PANTHER" id="PTHR30250">
    <property type="entry name" value="PST FAMILY PREDICTED COLANIC ACID TRANSPORTER"/>
    <property type="match status" value="1"/>
</dbReference>
<evidence type="ECO:0000256" key="4">
    <source>
        <dbReference type="ARBA" id="ARBA00022989"/>
    </source>
</evidence>
<comment type="caution">
    <text evidence="7">The sequence shown here is derived from an EMBL/GenBank/DDBJ whole genome shotgun (WGS) entry which is preliminary data.</text>
</comment>
<feature type="transmembrane region" description="Helical" evidence="6">
    <location>
        <begin position="248"/>
        <end position="267"/>
    </location>
</feature>
<dbReference type="PANTHER" id="PTHR30250:SF11">
    <property type="entry name" value="O-ANTIGEN TRANSPORTER-RELATED"/>
    <property type="match status" value="1"/>
</dbReference>
<comment type="subcellular location">
    <subcellularLocation>
        <location evidence="1">Cell membrane</location>
        <topology evidence="1">Multi-pass membrane protein</topology>
    </subcellularLocation>
</comment>
<evidence type="ECO:0000313" key="7">
    <source>
        <dbReference type="EMBL" id="GEM84098.1"/>
    </source>
</evidence>
<evidence type="ECO:0000256" key="3">
    <source>
        <dbReference type="ARBA" id="ARBA00022692"/>
    </source>
</evidence>
<feature type="transmembrane region" description="Helical" evidence="6">
    <location>
        <begin position="49"/>
        <end position="71"/>
    </location>
</feature>
<feature type="transmembrane region" description="Helical" evidence="6">
    <location>
        <begin position="120"/>
        <end position="140"/>
    </location>
</feature>
<keyword evidence="3 6" id="KW-0812">Transmembrane</keyword>
<evidence type="ECO:0000313" key="8">
    <source>
        <dbReference type="Proteomes" id="UP000321197"/>
    </source>
</evidence>
<protein>
    <recommendedName>
        <fullName evidence="9">Polysaccharide biosynthesis protein</fullName>
    </recommendedName>
</protein>
<feature type="transmembrane region" description="Helical" evidence="6">
    <location>
        <begin position="287"/>
        <end position="305"/>
    </location>
</feature>
<feature type="transmembrane region" description="Helical" evidence="6">
    <location>
        <begin position="152"/>
        <end position="171"/>
    </location>
</feature>
<organism evidence="7 8">
    <name type="scientific">Meiothermus hypogaeus NBRC 106114</name>
    <dbReference type="NCBI Taxonomy" id="1227553"/>
    <lineage>
        <taxon>Bacteria</taxon>
        <taxon>Thermotogati</taxon>
        <taxon>Deinococcota</taxon>
        <taxon>Deinococci</taxon>
        <taxon>Thermales</taxon>
        <taxon>Thermaceae</taxon>
        <taxon>Meiothermus</taxon>
    </lineage>
</organism>
<gene>
    <name evidence="7" type="ORF">MHY01S_22640</name>
</gene>
<keyword evidence="5 6" id="KW-0472">Membrane</keyword>
<sequence length="441" mass="48787">MPTILWISNFIRERFPSRFAWAVLDQGLYGASNFLINILLARWLEPHSYGAFALGWAILNIAYQIQNPLVIEPMMVFSSNRFRQAPATYQKIVVHLNWILTLSATAVILLVAFLQSDPTFTGMYLGLAVAMPLMLYSMLVRRVCYANLNPALAAKGGLIYMPVFLSSALLFNHLSWLNAFSALCLMGFSALCSGLWVERSLGRGLVAESSRGLGGARVGLPPQNGSGLGRWFSLFRTVLRNHWGYGRWSLPASLLAVVIAAFPYLILSHISGLAAVGSLRALENTVLPVYSFMNAFGALLIPIFARARTTAELTRVVLRYATVFFFTGLLAWLVLALLHGWIFALLYGENYQTISYLLIAYGALPLLVGLSIVFLSALRSQEKLRWIIVLYTITVAFMVSAGIFLISHNGVQGAVMIQVSSNVLLTVLAALVWYRYGRKIA</sequence>
<feature type="transmembrane region" description="Helical" evidence="6">
    <location>
        <begin position="354"/>
        <end position="375"/>
    </location>
</feature>
<reference evidence="7 8" key="1">
    <citation type="submission" date="2019-07" db="EMBL/GenBank/DDBJ databases">
        <title>Whole genome shotgun sequence of Meiothermus hypogaeus NBRC 106114.</title>
        <authorList>
            <person name="Hosoyama A."/>
            <person name="Uohara A."/>
            <person name="Ohji S."/>
            <person name="Ichikawa N."/>
        </authorList>
    </citation>
    <scope>NUCLEOTIDE SEQUENCE [LARGE SCALE GENOMIC DNA]</scope>
    <source>
        <strain evidence="7 8">NBRC 106114</strain>
    </source>
</reference>
<dbReference type="GO" id="GO:0005886">
    <property type="term" value="C:plasma membrane"/>
    <property type="evidence" value="ECO:0007669"/>
    <property type="project" value="UniProtKB-SubCell"/>
</dbReference>
<feature type="transmembrane region" description="Helical" evidence="6">
    <location>
        <begin position="317"/>
        <end position="342"/>
    </location>
</feature>
<feature type="transmembrane region" description="Helical" evidence="6">
    <location>
        <begin position="177"/>
        <end position="197"/>
    </location>
</feature>